<keyword evidence="3" id="KW-0964">Secreted</keyword>
<reference evidence="6 7" key="1">
    <citation type="submission" date="2014-09" db="EMBL/GenBank/DDBJ databases">
        <authorList>
            <person name="Magalhaes I.L.F."/>
            <person name="Oliveira U."/>
            <person name="Santos F.R."/>
            <person name="Vidigal T.H.D.A."/>
            <person name="Brescovit A.D."/>
            <person name="Santos A.J."/>
        </authorList>
    </citation>
    <scope>NUCLEOTIDE SEQUENCE [LARGE SCALE GENOMIC DNA]</scope>
</reference>
<evidence type="ECO:0000256" key="2">
    <source>
        <dbReference type="ARBA" id="ARBA00009127"/>
    </source>
</evidence>
<evidence type="ECO:0000256" key="1">
    <source>
        <dbReference type="ARBA" id="ARBA00004613"/>
    </source>
</evidence>
<dbReference type="Gene3D" id="2.120.10.30">
    <property type="entry name" value="TolB, C-terminal domain"/>
    <property type="match status" value="1"/>
</dbReference>
<keyword evidence="7" id="KW-1185">Reference proteome</keyword>
<evidence type="ECO:0000256" key="3">
    <source>
        <dbReference type="ARBA" id="ARBA00022525"/>
    </source>
</evidence>
<dbReference type="InterPro" id="IPR011042">
    <property type="entry name" value="6-blade_b-propeller_TolB-like"/>
</dbReference>
<feature type="compositionally biased region" description="Low complexity" evidence="4">
    <location>
        <begin position="32"/>
        <end position="45"/>
    </location>
</feature>
<protein>
    <submittedName>
        <fullName evidence="6">PROTEIN YELLOW-RELATED</fullName>
    </submittedName>
</protein>
<dbReference type="AlphaFoldDB" id="A0A0P1BNI1"/>
<dbReference type="InterPro" id="IPR017996">
    <property type="entry name" value="MRJP/yellow-related"/>
</dbReference>
<dbReference type="GO" id="GO:0005576">
    <property type="term" value="C:extracellular region"/>
    <property type="evidence" value="ECO:0007669"/>
    <property type="project" value="UniProtKB-SubCell"/>
</dbReference>
<dbReference type="STRING" id="401625.A0A0P1BNI1"/>
<dbReference type="Proteomes" id="UP000054845">
    <property type="component" value="Unassembled WGS sequence"/>
</dbReference>
<organism evidence="6 7">
    <name type="scientific">Ceraceosorus bombacis</name>
    <dbReference type="NCBI Taxonomy" id="401625"/>
    <lineage>
        <taxon>Eukaryota</taxon>
        <taxon>Fungi</taxon>
        <taxon>Dikarya</taxon>
        <taxon>Basidiomycota</taxon>
        <taxon>Ustilaginomycotina</taxon>
        <taxon>Exobasidiomycetes</taxon>
        <taxon>Ceraceosorales</taxon>
        <taxon>Ceraceosoraceae</taxon>
        <taxon>Ceraceosorus</taxon>
    </lineage>
</organism>
<dbReference type="Pfam" id="PF03022">
    <property type="entry name" value="MRJP"/>
    <property type="match status" value="1"/>
</dbReference>
<dbReference type="OrthoDB" id="7776143at2759"/>
<feature type="signal peptide" evidence="5">
    <location>
        <begin position="1"/>
        <end position="18"/>
    </location>
</feature>
<sequence length="491" mass="53427">MLLTPLCYLASCLALAAAQTSNPTLSAPGNASQTSGQSFPSPSSSVAPDGITGGTAGGGFSVPALYFDDGRYGPVAEIVHLYNDQWPIGLAVYAQEGGQKSNLFACYTRGDYAYTVGKIVNLTAEQAWPDASINSPESLINQTISNLTGYTMATQTTDKLISTISNLTGYTMATQTTDKLISVQALYTDPQGRLWALDTGRPTVMTAGQKSTSAYAVVGGPKLIRFDAPTGKVEQTITFPGDVHFPDSSMNDVRFDLRANVTESGQGIAYVVDSSNEGRNAVIVVDLGTGHSWRRLEQHPSMLHKYNNRASYAGVPTYIDIRGQQELSNKEGFDGIALSPDGQWLYYSPLVSQYLYRVPTSVLLRDNGADGADRHQAELEASYAVQNLGQKGSQTNGFCESDGAIYLLAPEQSAIFRWNYETSRIEPFARDPRFFWLDSCVIADDGYLYANSNQLPKQAQWNNGTERRQKPGVMWRVKLPGDEKRITSSLS</sequence>
<accession>A0A0P1BNI1</accession>
<feature type="region of interest" description="Disordered" evidence="4">
    <location>
        <begin position="25"/>
        <end position="50"/>
    </location>
</feature>
<feature type="chain" id="PRO_5006059683" evidence="5">
    <location>
        <begin position="19"/>
        <end position="491"/>
    </location>
</feature>
<dbReference type="PANTHER" id="PTHR10009:SF18">
    <property type="entry name" value="PROTEIN YELLOW-LIKE PROTEIN"/>
    <property type="match status" value="1"/>
</dbReference>
<evidence type="ECO:0000313" key="6">
    <source>
        <dbReference type="EMBL" id="CEH18380.1"/>
    </source>
</evidence>
<comment type="subcellular location">
    <subcellularLocation>
        <location evidence="1">Secreted</location>
    </subcellularLocation>
</comment>
<comment type="similarity">
    <text evidence="2">Belongs to the major royal jelly protein family.</text>
</comment>
<evidence type="ECO:0000313" key="7">
    <source>
        <dbReference type="Proteomes" id="UP000054845"/>
    </source>
</evidence>
<proteinExistence type="inferred from homology"/>
<name>A0A0P1BNI1_9BASI</name>
<dbReference type="SUPFAM" id="SSF101898">
    <property type="entry name" value="NHL repeat"/>
    <property type="match status" value="1"/>
</dbReference>
<evidence type="ECO:0000256" key="4">
    <source>
        <dbReference type="SAM" id="MobiDB-lite"/>
    </source>
</evidence>
<dbReference type="EMBL" id="CCYA01000270">
    <property type="protein sequence ID" value="CEH18380.1"/>
    <property type="molecule type" value="Genomic_DNA"/>
</dbReference>
<keyword evidence="5" id="KW-0732">Signal</keyword>
<evidence type="ECO:0000256" key="5">
    <source>
        <dbReference type="SAM" id="SignalP"/>
    </source>
</evidence>
<dbReference type="PANTHER" id="PTHR10009">
    <property type="entry name" value="PROTEIN YELLOW-RELATED"/>
    <property type="match status" value="1"/>
</dbReference>